<dbReference type="FunFam" id="2.60.120.200:FF:000235">
    <property type="entry name" value="Beta-1,3-glucan-binding protein"/>
    <property type="match status" value="1"/>
</dbReference>
<feature type="domain" description="GH16" evidence="8">
    <location>
        <begin position="165"/>
        <end position="499"/>
    </location>
</feature>
<dbReference type="GO" id="GO:0042834">
    <property type="term" value="F:peptidoglycan binding"/>
    <property type="evidence" value="ECO:0007669"/>
    <property type="project" value="EnsemblMetazoa"/>
</dbReference>
<dbReference type="PROSITE" id="PS51969">
    <property type="entry name" value="CBM39"/>
    <property type="match status" value="1"/>
</dbReference>
<evidence type="ECO:0000259" key="9">
    <source>
        <dbReference type="PROSITE" id="PS51969"/>
    </source>
</evidence>
<dbReference type="GO" id="GO:0002221">
    <property type="term" value="P:pattern recognition receptor signaling pathway"/>
    <property type="evidence" value="ECO:0007669"/>
    <property type="project" value="EnsemblMetazoa"/>
</dbReference>
<dbReference type="Proteomes" id="UP000008744">
    <property type="component" value="Unassembled WGS sequence"/>
</dbReference>
<dbReference type="OMA" id="GPSGIMP"/>
<dbReference type="AlphaFoldDB" id="B4GZZ1"/>
<organism evidence="11">
    <name type="scientific">Drosophila persimilis</name>
    <name type="common">Fruit fly</name>
    <dbReference type="NCBI Taxonomy" id="7234"/>
    <lineage>
        <taxon>Eukaryota</taxon>
        <taxon>Metazoa</taxon>
        <taxon>Ecdysozoa</taxon>
        <taxon>Arthropoda</taxon>
        <taxon>Hexapoda</taxon>
        <taxon>Insecta</taxon>
        <taxon>Pterygota</taxon>
        <taxon>Neoptera</taxon>
        <taxon>Endopterygota</taxon>
        <taxon>Diptera</taxon>
        <taxon>Brachycera</taxon>
        <taxon>Muscomorpha</taxon>
        <taxon>Ephydroidea</taxon>
        <taxon>Drosophilidae</taxon>
        <taxon>Drosophila</taxon>
        <taxon>Sophophora</taxon>
    </lineage>
</organism>
<feature type="compositionally biased region" description="Polar residues" evidence="6">
    <location>
        <begin position="139"/>
        <end position="154"/>
    </location>
</feature>
<dbReference type="GO" id="GO:0009253">
    <property type="term" value="P:peptidoglycan catabolic process"/>
    <property type="evidence" value="ECO:0007669"/>
    <property type="project" value="EnsemblMetazoa"/>
</dbReference>
<dbReference type="SUPFAM" id="SSF49899">
    <property type="entry name" value="Concanavalin A-like lectins/glucanases"/>
    <property type="match status" value="1"/>
</dbReference>
<keyword evidence="11" id="KW-1185">Reference proteome</keyword>
<dbReference type="HOGENOM" id="CLU_019533_2_0_1"/>
<keyword evidence="2" id="KW-0399">Innate immunity</keyword>
<feature type="region of interest" description="Disordered" evidence="6">
    <location>
        <begin position="128"/>
        <end position="174"/>
    </location>
</feature>
<dbReference type="CDD" id="cd02179">
    <property type="entry name" value="GH16_beta_GRP"/>
    <property type="match status" value="1"/>
</dbReference>
<dbReference type="InterPro" id="IPR043030">
    <property type="entry name" value="BGBP_N_sf"/>
</dbReference>
<dbReference type="GO" id="GO:0001872">
    <property type="term" value="F:(1-&gt;3)-beta-D-glucan binding"/>
    <property type="evidence" value="ECO:0007669"/>
    <property type="project" value="EnsemblMetazoa"/>
</dbReference>
<dbReference type="Pfam" id="PF15886">
    <property type="entry name" value="CBM39"/>
    <property type="match status" value="1"/>
</dbReference>
<name>B4GZZ1_DROPE</name>
<evidence type="ECO:0000259" key="8">
    <source>
        <dbReference type="PROSITE" id="PS51762"/>
    </source>
</evidence>
<evidence type="ECO:0000313" key="10">
    <source>
        <dbReference type="EMBL" id="EDW29568.1"/>
    </source>
</evidence>
<evidence type="ECO:0000256" key="7">
    <source>
        <dbReference type="SAM" id="SignalP"/>
    </source>
</evidence>
<dbReference type="OrthoDB" id="4781at2759"/>
<dbReference type="GO" id="GO:0005615">
    <property type="term" value="C:extracellular space"/>
    <property type="evidence" value="ECO:0007669"/>
    <property type="project" value="EnsemblMetazoa"/>
</dbReference>
<dbReference type="GO" id="GO:0005975">
    <property type="term" value="P:carbohydrate metabolic process"/>
    <property type="evidence" value="ECO:0007669"/>
    <property type="project" value="InterPro"/>
</dbReference>
<evidence type="ECO:0000256" key="3">
    <source>
        <dbReference type="ARBA" id="ARBA00022729"/>
    </source>
</evidence>
<dbReference type="GO" id="GO:0160032">
    <property type="term" value="P:Toll receptor ligand protein activation cascade"/>
    <property type="evidence" value="ECO:0007669"/>
    <property type="project" value="EnsemblMetazoa"/>
</dbReference>
<keyword evidence="5" id="KW-0325">Glycoprotein</keyword>
<dbReference type="GO" id="GO:0005886">
    <property type="term" value="C:plasma membrane"/>
    <property type="evidence" value="ECO:0007669"/>
    <property type="project" value="EnsemblMetazoa"/>
</dbReference>
<dbReference type="GO" id="GO:0050830">
    <property type="term" value="P:defense response to Gram-positive bacterium"/>
    <property type="evidence" value="ECO:0007669"/>
    <property type="project" value="EnsemblMetazoa"/>
</dbReference>
<reference evidence="10 11" key="1">
    <citation type="journal article" date="2007" name="Nature">
        <title>Evolution of genes and genomes on the Drosophila phylogeny.</title>
        <authorList>
            <consortium name="Drosophila 12 Genomes Consortium"/>
            <person name="Clark A.G."/>
            <person name="Eisen M.B."/>
            <person name="Smith D.R."/>
            <person name="Bergman C.M."/>
            <person name="Oliver B."/>
            <person name="Markow T.A."/>
            <person name="Kaufman T.C."/>
            <person name="Kellis M."/>
            <person name="Gelbart W."/>
            <person name="Iyer V.N."/>
            <person name="Pollard D.A."/>
            <person name="Sackton T.B."/>
            <person name="Larracuente A.M."/>
            <person name="Singh N.D."/>
            <person name="Abad J.P."/>
            <person name="Abt D.N."/>
            <person name="Adryan B."/>
            <person name="Aguade M."/>
            <person name="Akashi H."/>
            <person name="Anderson W.W."/>
            <person name="Aquadro C.F."/>
            <person name="Ardell D.H."/>
            <person name="Arguello R."/>
            <person name="Artieri C.G."/>
            <person name="Barbash D.A."/>
            <person name="Barker D."/>
            <person name="Barsanti P."/>
            <person name="Batterham P."/>
            <person name="Batzoglou S."/>
            <person name="Begun D."/>
            <person name="Bhutkar A."/>
            <person name="Blanco E."/>
            <person name="Bosak S.A."/>
            <person name="Bradley R.K."/>
            <person name="Brand A.D."/>
            <person name="Brent M.R."/>
            <person name="Brooks A.N."/>
            <person name="Brown R.H."/>
            <person name="Butlin R.K."/>
            <person name="Caggese C."/>
            <person name="Calvi B.R."/>
            <person name="Bernardo de Carvalho A."/>
            <person name="Caspi A."/>
            <person name="Castrezana S."/>
            <person name="Celniker S.E."/>
            <person name="Chang J.L."/>
            <person name="Chapple C."/>
            <person name="Chatterji S."/>
            <person name="Chinwalla A."/>
            <person name="Civetta A."/>
            <person name="Clifton S.W."/>
            <person name="Comeron J.M."/>
            <person name="Costello J.C."/>
            <person name="Coyne J.A."/>
            <person name="Daub J."/>
            <person name="David R.G."/>
            <person name="Delcher A.L."/>
            <person name="Delehaunty K."/>
            <person name="Do C.B."/>
            <person name="Ebling H."/>
            <person name="Edwards K."/>
            <person name="Eickbush T."/>
            <person name="Evans J.D."/>
            <person name="Filipski A."/>
            <person name="Findeiss S."/>
            <person name="Freyhult E."/>
            <person name="Fulton L."/>
            <person name="Fulton R."/>
            <person name="Garcia A.C."/>
            <person name="Gardiner A."/>
            <person name="Garfield D.A."/>
            <person name="Garvin B.E."/>
            <person name="Gibson G."/>
            <person name="Gilbert D."/>
            <person name="Gnerre S."/>
            <person name="Godfrey J."/>
            <person name="Good R."/>
            <person name="Gotea V."/>
            <person name="Gravely B."/>
            <person name="Greenberg A.J."/>
            <person name="Griffiths-Jones S."/>
            <person name="Gross S."/>
            <person name="Guigo R."/>
            <person name="Gustafson E.A."/>
            <person name="Haerty W."/>
            <person name="Hahn M.W."/>
            <person name="Halligan D.L."/>
            <person name="Halpern A.L."/>
            <person name="Halter G.M."/>
            <person name="Han M.V."/>
            <person name="Heger A."/>
            <person name="Hillier L."/>
            <person name="Hinrichs A.S."/>
            <person name="Holmes I."/>
            <person name="Hoskins R.A."/>
            <person name="Hubisz M.J."/>
            <person name="Hultmark D."/>
            <person name="Huntley M.A."/>
            <person name="Jaffe D.B."/>
            <person name="Jagadeeshan S."/>
            <person name="Jeck W.R."/>
            <person name="Johnson J."/>
            <person name="Jones C.D."/>
            <person name="Jordan W.C."/>
            <person name="Karpen G.H."/>
            <person name="Kataoka E."/>
            <person name="Keightley P.D."/>
            <person name="Kheradpour P."/>
            <person name="Kirkness E.F."/>
            <person name="Koerich L.B."/>
            <person name="Kristiansen K."/>
            <person name="Kudrna D."/>
            <person name="Kulathinal R.J."/>
            <person name="Kumar S."/>
            <person name="Kwok R."/>
            <person name="Lander E."/>
            <person name="Langley C.H."/>
            <person name="Lapoint R."/>
            <person name="Lazzaro B.P."/>
            <person name="Lee S.J."/>
            <person name="Levesque L."/>
            <person name="Li R."/>
            <person name="Lin C.F."/>
            <person name="Lin M.F."/>
            <person name="Lindblad-Toh K."/>
            <person name="Llopart A."/>
            <person name="Long M."/>
            <person name="Low L."/>
            <person name="Lozovsky E."/>
            <person name="Lu J."/>
            <person name="Luo M."/>
            <person name="Machado C.A."/>
            <person name="Makalowski W."/>
            <person name="Marzo M."/>
            <person name="Matsuda M."/>
            <person name="Matzkin L."/>
            <person name="McAllister B."/>
            <person name="McBride C.S."/>
            <person name="McKernan B."/>
            <person name="McKernan K."/>
            <person name="Mendez-Lago M."/>
            <person name="Minx P."/>
            <person name="Mollenhauer M.U."/>
            <person name="Montooth K."/>
            <person name="Mount S.M."/>
            <person name="Mu X."/>
            <person name="Myers E."/>
            <person name="Negre B."/>
            <person name="Newfeld S."/>
            <person name="Nielsen R."/>
            <person name="Noor M.A."/>
            <person name="O'Grady P."/>
            <person name="Pachter L."/>
            <person name="Papaceit M."/>
            <person name="Parisi M.J."/>
            <person name="Parisi M."/>
            <person name="Parts L."/>
            <person name="Pedersen J.S."/>
            <person name="Pesole G."/>
            <person name="Phillippy A.M."/>
            <person name="Ponting C.P."/>
            <person name="Pop M."/>
            <person name="Porcelli D."/>
            <person name="Powell J.R."/>
            <person name="Prohaska S."/>
            <person name="Pruitt K."/>
            <person name="Puig M."/>
            <person name="Quesneville H."/>
            <person name="Ram K.R."/>
            <person name="Rand D."/>
            <person name="Rasmussen M.D."/>
            <person name="Reed L.K."/>
            <person name="Reenan R."/>
            <person name="Reily A."/>
            <person name="Remington K.A."/>
            <person name="Rieger T.T."/>
            <person name="Ritchie M.G."/>
            <person name="Robin C."/>
            <person name="Rogers Y.H."/>
            <person name="Rohde C."/>
            <person name="Rozas J."/>
            <person name="Rubenfield M.J."/>
            <person name="Ruiz A."/>
            <person name="Russo S."/>
            <person name="Salzberg S.L."/>
            <person name="Sanchez-Gracia A."/>
            <person name="Saranga D.J."/>
            <person name="Sato H."/>
            <person name="Schaeffer S.W."/>
            <person name="Schatz M.C."/>
            <person name="Schlenke T."/>
            <person name="Schwartz R."/>
            <person name="Segarra C."/>
            <person name="Singh R.S."/>
            <person name="Sirot L."/>
            <person name="Sirota M."/>
            <person name="Sisneros N.B."/>
            <person name="Smith C.D."/>
            <person name="Smith T.F."/>
            <person name="Spieth J."/>
            <person name="Stage D.E."/>
            <person name="Stark A."/>
            <person name="Stephan W."/>
            <person name="Strausberg R.L."/>
            <person name="Strempel S."/>
            <person name="Sturgill D."/>
            <person name="Sutton G."/>
            <person name="Sutton G.G."/>
            <person name="Tao W."/>
            <person name="Teichmann S."/>
            <person name="Tobari Y.N."/>
            <person name="Tomimura Y."/>
            <person name="Tsolas J.M."/>
            <person name="Valente V.L."/>
            <person name="Venter E."/>
            <person name="Venter J.C."/>
            <person name="Vicario S."/>
            <person name="Vieira F.G."/>
            <person name="Vilella A.J."/>
            <person name="Villasante A."/>
            <person name="Walenz B."/>
            <person name="Wang J."/>
            <person name="Wasserman M."/>
            <person name="Watts T."/>
            <person name="Wilson D."/>
            <person name="Wilson R.K."/>
            <person name="Wing R.A."/>
            <person name="Wolfner M.F."/>
            <person name="Wong A."/>
            <person name="Wong G.K."/>
            <person name="Wu C.I."/>
            <person name="Wu G."/>
            <person name="Yamamoto D."/>
            <person name="Yang H.P."/>
            <person name="Yang S.P."/>
            <person name="Yorke J.A."/>
            <person name="Yoshida K."/>
            <person name="Zdobnov E."/>
            <person name="Zhang P."/>
            <person name="Zhang Y."/>
            <person name="Zimin A.V."/>
            <person name="Baldwin J."/>
            <person name="Abdouelleil A."/>
            <person name="Abdulkadir J."/>
            <person name="Abebe A."/>
            <person name="Abera B."/>
            <person name="Abreu J."/>
            <person name="Acer S.C."/>
            <person name="Aftuck L."/>
            <person name="Alexander A."/>
            <person name="An P."/>
            <person name="Anderson E."/>
            <person name="Anderson S."/>
            <person name="Arachi H."/>
            <person name="Azer M."/>
            <person name="Bachantsang P."/>
            <person name="Barry A."/>
            <person name="Bayul T."/>
            <person name="Berlin A."/>
            <person name="Bessette D."/>
            <person name="Bloom T."/>
            <person name="Blye J."/>
            <person name="Boguslavskiy L."/>
            <person name="Bonnet C."/>
            <person name="Boukhgalter B."/>
            <person name="Bourzgui I."/>
            <person name="Brown A."/>
            <person name="Cahill P."/>
            <person name="Channer S."/>
            <person name="Cheshatsang Y."/>
            <person name="Chuda L."/>
            <person name="Citroen M."/>
            <person name="Collymore A."/>
            <person name="Cooke P."/>
            <person name="Costello M."/>
            <person name="D'Aco K."/>
            <person name="Daza R."/>
            <person name="De Haan G."/>
            <person name="DeGray S."/>
            <person name="DeMaso C."/>
            <person name="Dhargay N."/>
            <person name="Dooley K."/>
            <person name="Dooley E."/>
            <person name="Doricent M."/>
            <person name="Dorje P."/>
            <person name="Dorjee K."/>
            <person name="Dupes A."/>
            <person name="Elong R."/>
            <person name="Falk J."/>
            <person name="Farina A."/>
            <person name="Faro S."/>
            <person name="Ferguson D."/>
            <person name="Fisher S."/>
            <person name="Foley C.D."/>
            <person name="Franke A."/>
            <person name="Friedrich D."/>
            <person name="Gadbois L."/>
            <person name="Gearin G."/>
            <person name="Gearin C.R."/>
            <person name="Giannoukos G."/>
            <person name="Goode T."/>
            <person name="Graham J."/>
            <person name="Grandbois E."/>
            <person name="Grewal S."/>
            <person name="Gyaltsen K."/>
            <person name="Hafez N."/>
            <person name="Hagos B."/>
            <person name="Hall J."/>
            <person name="Henson C."/>
            <person name="Hollinger A."/>
            <person name="Honan T."/>
            <person name="Huard M.D."/>
            <person name="Hughes L."/>
            <person name="Hurhula B."/>
            <person name="Husby M.E."/>
            <person name="Kamat A."/>
            <person name="Kanga B."/>
            <person name="Kashin S."/>
            <person name="Khazanovich D."/>
            <person name="Kisner P."/>
            <person name="Lance K."/>
            <person name="Lara M."/>
            <person name="Lee W."/>
            <person name="Lennon N."/>
            <person name="Letendre F."/>
            <person name="LeVine R."/>
            <person name="Lipovsky A."/>
            <person name="Liu X."/>
            <person name="Liu J."/>
            <person name="Liu S."/>
            <person name="Lokyitsang T."/>
            <person name="Lokyitsang Y."/>
            <person name="Lubonja R."/>
            <person name="Lui A."/>
            <person name="MacDonald P."/>
            <person name="Magnisalis V."/>
            <person name="Maru K."/>
            <person name="Matthews C."/>
            <person name="McCusker W."/>
            <person name="McDonough S."/>
            <person name="Mehta T."/>
            <person name="Meldrim J."/>
            <person name="Meneus L."/>
            <person name="Mihai O."/>
            <person name="Mihalev A."/>
            <person name="Mihova T."/>
            <person name="Mittelman R."/>
            <person name="Mlenga V."/>
            <person name="Montmayeur A."/>
            <person name="Mulrain L."/>
            <person name="Navidi A."/>
            <person name="Naylor J."/>
            <person name="Negash T."/>
            <person name="Nguyen T."/>
            <person name="Nguyen N."/>
            <person name="Nicol R."/>
            <person name="Norbu C."/>
            <person name="Norbu N."/>
            <person name="Novod N."/>
            <person name="O'Neill B."/>
            <person name="Osman S."/>
            <person name="Markiewicz E."/>
            <person name="Oyono O.L."/>
            <person name="Patti C."/>
            <person name="Phunkhang P."/>
            <person name="Pierre F."/>
            <person name="Priest M."/>
            <person name="Raghuraman S."/>
            <person name="Rege F."/>
            <person name="Reyes R."/>
            <person name="Rise C."/>
            <person name="Rogov P."/>
            <person name="Ross K."/>
            <person name="Ryan E."/>
            <person name="Settipalli S."/>
            <person name="Shea T."/>
            <person name="Sherpa N."/>
            <person name="Shi L."/>
            <person name="Shih D."/>
            <person name="Sparrow T."/>
            <person name="Spaulding J."/>
            <person name="Stalker J."/>
            <person name="Stange-Thomann N."/>
            <person name="Stavropoulos S."/>
            <person name="Stone C."/>
            <person name="Strader C."/>
            <person name="Tesfaye S."/>
            <person name="Thomson T."/>
            <person name="Thoulutsang Y."/>
            <person name="Thoulutsang D."/>
            <person name="Topham K."/>
            <person name="Topping I."/>
            <person name="Tsamla T."/>
            <person name="Vassiliev H."/>
            <person name="Vo A."/>
            <person name="Wangchuk T."/>
            <person name="Wangdi T."/>
            <person name="Weiand M."/>
            <person name="Wilkinson J."/>
            <person name="Wilson A."/>
            <person name="Yadav S."/>
            <person name="Young G."/>
            <person name="Yu Q."/>
            <person name="Zembek L."/>
            <person name="Zhong D."/>
            <person name="Zimmer A."/>
            <person name="Zwirko Z."/>
            <person name="Jaffe D.B."/>
            <person name="Alvarez P."/>
            <person name="Brockman W."/>
            <person name="Butler J."/>
            <person name="Chin C."/>
            <person name="Gnerre S."/>
            <person name="Grabherr M."/>
            <person name="Kleber M."/>
            <person name="Mauceli E."/>
            <person name="MacCallum I."/>
        </authorList>
    </citation>
    <scope>NUCLEOTIDE SEQUENCE [LARGE SCALE GENOMIC DNA]</scope>
    <source>
        <strain evidence="11">MSH-3 / Tucson 14011-0111.49</strain>
    </source>
</reference>
<feature type="domain" description="CBM39" evidence="9">
    <location>
        <begin position="23"/>
        <end position="122"/>
    </location>
</feature>
<dbReference type="PhylomeDB" id="B4GZZ1"/>
<dbReference type="GO" id="GO:0045087">
    <property type="term" value="P:innate immune response"/>
    <property type="evidence" value="ECO:0007669"/>
    <property type="project" value="UniProtKB-KW"/>
</dbReference>
<sequence>MHGLATIGVLLLLWTKIGHGEGYKVPTAKVELLANGFRVSIPDETGVRLVAFNVNRNRNFTSFTQGQYSTRLVEPKNNRWSHDFLSVPLRAHDVLYIWTSVQHERAIFQDLEQPIYVCTLTGANLPKGCSSPEQEEPTESNSLNTEDTNAPSSSERAEPGACEPSSTTISPAPSSPICKGQLLFHETFEQLNESRWMHEVRIPLDTKDAEFVLYDGRARVQNGNLVIEPILWSSYRPDLSISNSRLDLSERCTGTQNRQKECMLHTSGSGPSAIMPPIVAPRVSTKESFAIKYGRIEIRAKVPKGDWLVPLLLLEPLTEWYGQTGYESGQLRVAMARGNSKLRMPHGKLVDGRSLYAGPVLSTDALQREDIWVSQRRNIHFGDDFHTYSLDWSSKRLRFSVDGQVYGEMLSGFAELDLNTRWKRGGPMAPFDRMFYITLGLSVGGFGDFVDNLRTATYEKPWMNYHPQAKLHFFEAKDHWLPSWKQPSLLVDYVRVYAN</sequence>
<evidence type="ECO:0000256" key="6">
    <source>
        <dbReference type="SAM" id="MobiDB-lite"/>
    </source>
</evidence>
<keyword evidence="3 7" id="KW-0732">Signal</keyword>
<keyword evidence="4" id="KW-0391">Immunity</keyword>
<evidence type="ECO:0000256" key="1">
    <source>
        <dbReference type="ARBA" id="ARBA00008781"/>
    </source>
</evidence>
<dbReference type="GO" id="GO:0038187">
    <property type="term" value="F:pattern recognition receptor activity"/>
    <property type="evidence" value="ECO:0007669"/>
    <property type="project" value="EnsemblMetazoa"/>
</dbReference>
<dbReference type="PANTHER" id="PTHR10963:SF60">
    <property type="entry name" value="GRAM-NEGATIVE BACTERIA-BINDING PROTEIN 1-RELATED"/>
    <property type="match status" value="1"/>
</dbReference>
<dbReference type="KEGG" id="dpe:6599054"/>
<dbReference type="STRING" id="7234.B4GZZ1"/>
<dbReference type="PROSITE" id="PS51762">
    <property type="entry name" value="GH16_2"/>
    <property type="match status" value="1"/>
</dbReference>
<protein>
    <submittedName>
        <fullName evidence="10">GL22887</fullName>
    </submittedName>
</protein>
<dbReference type="GO" id="GO:0004553">
    <property type="term" value="F:hydrolase activity, hydrolyzing O-glycosyl compounds"/>
    <property type="evidence" value="ECO:0007669"/>
    <property type="project" value="InterPro"/>
</dbReference>
<dbReference type="GO" id="GO:0001530">
    <property type="term" value="F:lipopolysaccharide binding"/>
    <property type="evidence" value="ECO:0007669"/>
    <property type="project" value="EnsemblMetazoa"/>
</dbReference>
<feature type="chain" id="PRO_5002807899" evidence="7">
    <location>
        <begin position="21"/>
        <end position="499"/>
    </location>
</feature>
<dbReference type="InterPro" id="IPR000757">
    <property type="entry name" value="Beta-glucanase-like"/>
</dbReference>
<comment type="similarity">
    <text evidence="1">Belongs to the insect beta-1,3-glucan binding protein family.</text>
</comment>
<dbReference type="eggNOG" id="ENOG502RY3C">
    <property type="taxonomic scope" value="Eukaryota"/>
</dbReference>
<feature type="compositionally biased region" description="Low complexity" evidence="6">
    <location>
        <begin position="164"/>
        <end position="174"/>
    </location>
</feature>
<dbReference type="InterPro" id="IPR035806">
    <property type="entry name" value="GH16_GRP_C"/>
</dbReference>
<evidence type="ECO:0000313" key="11">
    <source>
        <dbReference type="Proteomes" id="UP000008744"/>
    </source>
</evidence>
<dbReference type="PANTHER" id="PTHR10963">
    <property type="entry name" value="GLYCOSYL HYDROLASE-RELATED"/>
    <property type="match status" value="1"/>
</dbReference>
<dbReference type="InterPro" id="IPR050546">
    <property type="entry name" value="Glycosyl_Hydrlase_16"/>
</dbReference>
<dbReference type="EMBL" id="CH479199">
    <property type="protein sequence ID" value="EDW29568.1"/>
    <property type="molecule type" value="Genomic_DNA"/>
</dbReference>
<dbReference type="Gene3D" id="2.60.120.200">
    <property type="match status" value="1"/>
</dbReference>
<dbReference type="InterPro" id="IPR031756">
    <property type="entry name" value="BGBP_N"/>
</dbReference>
<dbReference type="InterPro" id="IPR013320">
    <property type="entry name" value="ConA-like_dom_sf"/>
</dbReference>
<evidence type="ECO:0000256" key="5">
    <source>
        <dbReference type="ARBA" id="ARBA00023180"/>
    </source>
</evidence>
<evidence type="ECO:0000256" key="4">
    <source>
        <dbReference type="ARBA" id="ARBA00022859"/>
    </source>
</evidence>
<dbReference type="Gene3D" id="2.60.40.2140">
    <property type="entry name" value="Beta-1,3-glucan-recognition protein, N-terminal domain"/>
    <property type="match status" value="1"/>
</dbReference>
<gene>
    <name evidence="10" type="primary">Dper\GL22887</name>
    <name evidence="10" type="ORF">Dper_GL22887</name>
</gene>
<feature type="signal peptide" evidence="7">
    <location>
        <begin position="1"/>
        <end position="20"/>
    </location>
</feature>
<accession>B4GZZ1</accession>
<proteinExistence type="inferred from homology"/>
<evidence type="ECO:0000256" key="2">
    <source>
        <dbReference type="ARBA" id="ARBA00022588"/>
    </source>
</evidence>